<organism evidence="2 3">
    <name type="scientific">Clytia hemisphaerica</name>
    <dbReference type="NCBI Taxonomy" id="252671"/>
    <lineage>
        <taxon>Eukaryota</taxon>
        <taxon>Metazoa</taxon>
        <taxon>Cnidaria</taxon>
        <taxon>Hydrozoa</taxon>
        <taxon>Hydroidolina</taxon>
        <taxon>Leptothecata</taxon>
        <taxon>Obeliida</taxon>
        <taxon>Clytiidae</taxon>
        <taxon>Clytia</taxon>
    </lineage>
</organism>
<reference evidence="2" key="1">
    <citation type="submission" date="2021-01" db="UniProtKB">
        <authorList>
            <consortium name="EnsemblMetazoa"/>
        </authorList>
    </citation>
    <scope>IDENTIFICATION</scope>
</reference>
<feature type="domain" description="G" evidence="1">
    <location>
        <begin position="56"/>
        <end position="155"/>
    </location>
</feature>
<name>A0A7M5XF89_9CNID</name>
<dbReference type="GO" id="GO:0005525">
    <property type="term" value="F:GTP binding"/>
    <property type="evidence" value="ECO:0007669"/>
    <property type="project" value="InterPro"/>
</dbReference>
<sequence length="336" mass="38292">MPGGKRKTEDTENLISKKPYSADANIKSKFELMAESFEENDQSNIEQIDSDKAPYVVLVGNVGSGKSTIVEKLTGEKGRSSSSAESATRAAEYFWTPDQRLLIADTPGTNPRKDKLGHNKEIAAALSYQEVSKFLIVAKAHVRMDQTISEIKQYSDRFVELPDDLVGVMVTHMDIHKEWDESEMKNVLNERFEIPVVIFSGSHNIADEVNRRIIDTCQTSYRIDVGCRLYNEYFRIEESNIKILKITNEFVRRFKQIRKGFVKKLALCSQLDRANAIFEFLTFFKEKQLETGKAEMICNLKLNFKGENGDLQKGFLINMENQANAVMSDLRKEAAF</sequence>
<dbReference type="Gene3D" id="3.40.50.300">
    <property type="entry name" value="P-loop containing nucleotide triphosphate hydrolases"/>
    <property type="match status" value="1"/>
</dbReference>
<keyword evidence="3" id="KW-1185">Reference proteome</keyword>
<dbReference type="OrthoDB" id="8954335at2759"/>
<dbReference type="CDD" id="cd00882">
    <property type="entry name" value="Ras_like_GTPase"/>
    <property type="match status" value="1"/>
</dbReference>
<dbReference type="Pfam" id="PF01926">
    <property type="entry name" value="MMR_HSR1"/>
    <property type="match status" value="1"/>
</dbReference>
<dbReference type="InterPro" id="IPR027417">
    <property type="entry name" value="P-loop_NTPase"/>
</dbReference>
<dbReference type="AlphaFoldDB" id="A0A7M5XF89"/>
<dbReference type="InterPro" id="IPR006073">
    <property type="entry name" value="GTP-bd"/>
</dbReference>
<accession>A0A7M5XF89</accession>
<evidence type="ECO:0000313" key="3">
    <source>
        <dbReference type="Proteomes" id="UP000594262"/>
    </source>
</evidence>
<proteinExistence type="predicted"/>
<dbReference type="EnsemblMetazoa" id="CLYHEMT021988.1">
    <property type="protein sequence ID" value="CLYHEMP021988.1"/>
    <property type="gene ID" value="CLYHEMG021988"/>
</dbReference>
<protein>
    <recommendedName>
        <fullName evidence="1">G domain-containing protein</fullName>
    </recommendedName>
</protein>
<dbReference type="Proteomes" id="UP000594262">
    <property type="component" value="Unplaced"/>
</dbReference>
<dbReference type="SUPFAM" id="SSF52540">
    <property type="entry name" value="P-loop containing nucleoside triphosphate hydrolases"/>
    <property type="match status" value="1"/>
</dbReference>
<evidence type="ECO:0000259" key="1">
    <source>
        <dbReference type="Pfam" id="PF01926"/>
    </source>
</evidence>
<evidence type="ECO:0000313" key="2">
    <source>
        <dbReference type="EnsemblMetazoa" id="CLYHEMP021988.1"/>
    </source>
</evidence>